<accession>A0A1B2EMU2</accession>
<name>A0A1B2EMU2_9HYPH</name>
<proteinExistence type="predicted"/>
<dbReference type="AlphaFoldDB" id="A0A1B2EMU2"/>
<feature type="region of interest" description="Disordered" evidence="1">
    <location>
        <begin position="491"/>
        <end position="540"/>
    </location>
</feature>
<evidence type="ECO:0008006" key="3">
    <source>
        <dbReference type="Google" id="ProtNLM"/>
    </source>
</evidence>
<dbReference type="KEGG" id="moc:BB934_26345"/>
<evidence type="ECO:0000256" key="1">
    <source>
        <dbReference type="SAM" id="MobiDB-lite"/>
    </source>
</evidence>
<reference evidence="2" key="1">
    <citation type="submission" date="2016-07" db="EMBL/GenBank/DDBJ databases">
        <title>Microvirga ossetica sp. nov. a new species of rhizobia isolated from root nodules of the legume species Vicia alpestris Steven originated from North Ossetia region in the Caucasus.</title>
        <authorList>
            <person name="Safronova V.I."/>
            <person name="Kuznetsova I.G."/>
            <person name="Sazanova A.L."/>
            <person name="Belimov A."/>
            <person name="Andronov E."/>
            <person name="Osledkin Y.S."/>
            <person name="Onishchuk O.P."/>
            <person name="Kurchak O.N."/>
            <person name="Shaposhnikov A.I."/>
            <person name="Willems A."/>
            <person name="Tikhonovich I.A."/>
        </authorList>
    </citation>
    <scope>NUCLEOTIDE SEQUENCE [LARGE SCALE GENOMIC DNA]</scope>
    <source>
        <strain evidence="2">V5/3M</strain>
    </source>
</reference>
<protein>
    <recommendedName>
        <fullName evidence="3">PLD phosphodiesterase domain-containing protein</fullName>
    </recommendedName>
</protein>
<organism evidence="2">
    <name type="scientific">Microvirga ossetica</name>
    <dbReference type="NCBI Taxonomy" id="1882682"/>
    <lineage>
        <taxon>Bacteria</taxon>
        <taxon>Pseudomonadati</taxon>
        <taxon>Pseudomonadota</taxon>
        <taxon>Alphaproteobacteria</taxon>
        <taxon>Hyphomicrobiales</taxon>
        <taxon>Methylobacteriaceae</taxon>
        <taxon>Microvirga</taxon>
    </lineage>
</organism>
<dbReference type="Gene3D" id="3.30.870.10">
    <property type="entry name" value="Endonuclease Chain A"/>
    <property type="match status" value="2"/>
</dbReference>
<dbReference type="EMBL" id="CP016616">
    <property type="protein sequence ID" value="ANY81305.1"/>
    <property type="molecule type" value="Genomic_DNA"/>
</dbReference>
<evidence type="ECO:0000313" key="2">
    <source>
        <dbReference type="EMBL" id="ANY81305.1"/>
    </source>
</evidence>
<dbReference type="CDD" id="cd09117">
    <property type="entry name" value="PLDc_Bfil_DEXD_like"/>
    <property type="match status" value="1"/>
</dbReference>
<feature type="compositionally biased region" description="Basic and acidic residues" evidence="1">
    <location>
        <begin position="522"/>
        <end position="537"/>
    </location>
</feature>
<gene>
    <name evidence="2" type="ORF">BB934_26345</name>
</gene>
<feature type="region of interest" description="Disordered" evidence="1">
    <location>
        <begin position="580"/>
        <end position="606"/>
    </location>
</feature>
<sequence length="781" mass="85854">MKYPERMARRGTGSRPFHSAVTTTFSIEFAAYEEVMLPQLMASGATNFLIVADERMASMSLSDGSQLPAQLGRDYELFSPPVADGLFHPKIVLQIGRRLGRLFVGSANITAAGLAGNAEAVVELECNDEPSPEREIVRSAWKYVSNLVAREPGTAREALNWAADRAPWLVGQEVAPLQYLDDGTAIAFLARDGSAGIGSRFIGLIGDEVVERLVVASPYWDGQLEALGTLMKRMQPASTTVLLDAEGHEFPLETPRPAAIEFRAFPSSLKGRFKHAKFVIASTATHDHVLVGSANCTTAALGRDASGGANAEACIYRMLPRDRAIEALGLSECLEAMPIDPAEIDRREPSPPIPLDEIAARKAGSFELDGDMITWSLPDGTSGSGSLRLLDASGSEIETVAFQITGESVPRRSFRLTFEKPEHISFAVVEQDGFVSNPAHVAHRSLLRRRRREVATGSVAKAIAAFDAGEDLDLWMHDAFDKLARADLNDRPPPSIALVRTRHSDPDGEDEPPQQLTYDEFMETRSPDSRDEIRRDSTLAGTHSDSIRSFLNMLVGRSVNPCDPDDVDNDDWMNLADEDEERELDAEAQRTETEQVPAPEQRPNDTPVDAKQFVRMVQQYATIIAKGTEPLGPSDVLRVRFWLTMLLYKARHPGLPRGLEATTDEHGWPRMALRVIAAFFCGKKKPPITRLMIAKEYTEMPVDFLECWVTVLWTLDAIETVLAGSARHREFLGFVHMARVDVVKILGLTPAELATETVLELRAALDRTLGVRLGLNGRAAA</sequence>